<proteinExistence type="predicted"/>
<accession>A0A7Y9J732</accession>
<dbReference type="AlphaFoldDB" id="A0A7Y9J732"/>
<organism evidence="1 2">
    <name type="scientific">Actinomycetospora corticicola</name>
    <dbReference type="NCBI Taxonomy" id="663602"/>
    <lineage>
        <taxon>Bacteria</taxon>
        <taxon>Bacillati</taxon>
        <taxon>Actinomycetota</taxon>
        <taxon>Actinomycetes</taxon>
        <taxon>Pseudonocardiales</taxon>
        <taxon>Pseudonocardiaceae</taxon>
        <taxon>Actinomycetospora</taxon>
    </lineage>
</organism>
<protein>
    <submittedName>
        <fullName evidence="1">Uncharacterized protein</fullName>
    </submittedName>
</protein>
<dbReference type="Proteomes" id="UP000535890">
    <property type="component" value="Unassembled WGS sequence"/>
</dbReference>
<keyword evidence="2" id="KW-1185">Reference proteome</keyword>
<reference evidence="1 2" key="1">
    <citation type="submission" date="2020-07" db="EMBL/GenBank/DDBJ databases">
        <title>Sequencing the genomes of 1000 actinobacteria strains.</title>
        <authorList>
            <person name="Klenk H.-P."/>
        </authorList>
    </citation>
    <scope>NUCLEOTIDE SEQUENCE [LARGE SCALE GENOMIC DNA]</scope>
    <source>
        <strain evidence="1 2">DSM 45772</strain>
    </source>
</reference>
<sequence length="102" mass="11009">MRNEVGSVDEVVEYLLELTEQGAGLCPAGVDRTQWSRDVLAELAHAVELLDGAVERLSGRHNPVVARNAHILATTINAHRNVALARVPAPVVGTRSWTHRAG</sequence>
<comment type="caution">
    <text evidence="1">The sequence shown here is derived from an EMBL/GenBank/DDBJ whole genome shotgun (WGS) entry which is preliminary data.</text>
</comment>
<gene>
    <name evidence="1" type="ORF">BJ983_004002</name>
</gene>
<name>A0A7Y9J732_9PSEU</name>
<dbReference type="EMBL" id="JACCBN010000001">
    <property type="protein sequence ID" value="NYD37900.1"/>
    <property type="molecule type" value="Genomic_DNA"/>
</dbReference>
<evidence type="ECO:0000313" key="2">
    <source>
        <dbReference type="Proteomes" id="UP000535890"/>
    </source>
</evidence>
<evidence type="ECO:0000313" key="1">
    <source>
        <dbReference type="EMBL" id="NYD37900.1"/>
    </source>
</evidence>
<dbReference type="RefSeq" id="WP_179795417.1">
    <property type="nucleotide sequence ID" value="NZ_BAABHP010000024.1"/>
</dbReference>